<comment type="cofactor">
    <cofactor evidence="13 16">
        <name>heme b</name>
        <dbReference type="ChEBI" id="CHEBI:60344"/>
    </cofactor>
    <text evidence="13 16">Binds 1 heme b (iron(II)-protoporphyrin IX) group per subunit.</text>
</comment>
<dbReference type="GO" id="GO:0046872">
    <property type="term" value="F:metal ion binding"/>
    <property type="evidence" value="ECO:0007669"/>
    <property type="project" value="UniProtKB-UniRule"/>
</dbReference>
<dbReference type="Gene3D" id="1.10.520.10">
    <property type="match status" value="1"/>
</dbReference>
<evidence type="ECO:0000256" key="15">
    <source>
        <dbReference type="PIRSR" id="PIRSR600823-5"/>
    </source>
</evidence>
<dbReference type="PRINTS" id="PR00458">
    <property type="entry name" value="PEROXIDASE"/>
</dbReference>
<evidence type="ECO:0000256" key="8">
    <source>
        <dbReference type="ARBA" id="ARBA00023002"/>
    </source>
</evidence>
<feature type="site" description="Transition state stabilizer" evidence="14">
    <location>
        <position position="112"/>
    </location>
</feature>
<evidence type="ECO:0000256" key="7">
    <source>
        <dbReference type="ARBA" id="ARBA00022729"/>
    </source>
</evidence>
<keyword evidence="5 16" id="KW-0349">Heme</keyword>
<dbReference type="InterPro" id="IPR033905">
    <property type="entry name" value="Secretory_peroxidase"/>
</dbReference>
<feature type="disulfide bond" evidence="15">
    <location>
        <begin position="252"/>
        <end position="284"/>
    </location>
</feature>
<comment type="catalytic activity">
    <reaction evidence="1 16">
        <text>2 a phenolic donor + H2O2 = 2 a phenolic radical donor + 2 H2O</text>
        <dbReference type="Rhea" id="RHEA:56136"/>
        <dbReference type="ChEBI" id="CHEBI:15377"/>
        <dbReference type="ChEBI" id="CHEBI:16240"/>
        <dbReference type="ChEBI" id="CHEBI:139520"/>
        <dbReference type="ChEBI" id="CHEBI:139521"/>
        <dbReference type="EC" id="1.11.1.7"/>
    </reaction>
</comment>
<evidence type="ECO:0000256" key="16">
    <source>
        <dbReference type="RuleBase" id="RU362060"/>
    </source>
</evidence>
<keyword evidence="16" id="KW-0376">Hydrogen peroxide</keyword>
<feature type="disulfide bond" evidence="15">
    <location>
        <begin position="85"/>
        <end position="166"/>
    </location>
</feature>
<dbReference type="GO" id="GO:0042744">
    <property type="term" value="P:hydrogen peroxide catabolic process"/>
    <property type="evidence" value="ECO:0007669"/>
    <property type="project" value="UniProtKB-KW"/>
</dbReference>
<evidence type="ECO:0000256" key="11">
    <source>
        <dbReference type="PIRSR" id="PIRSR600823-1"/>
    </source>
</evidence>
<dbReference type="GO" id="GO:0006979">
    <property type="term" value="P:response to oxidative stress"/>
    <property type="evidence" value="ECO:0007669"/>
    <property type="project" value="UniProtKB-UniRule"/>
</dbReference>
<evidence type="ECO:0000313" key="19">
    <source>
        <dbReference type="EMBL" id="KHN14544.1"/>
    </source>
</evidence>
<dbReference type="InterPro" id="IPR002016">
    <property type="entry name" value="Haem_peroxidase"/>
</dbReference>
<dbReference type="EMBL" id="QZWG01000001">
    <property type="protein sequence ID" value="RZC28175.1"/>
    <property type="molecule type" value="Genomic_DNA"/>
</dbReference>
<gene>
    <name evidence="20" type="ORF">D0Y65_000268</name>
    <name evidence="19" type="ORF">glysoja_027153</name>
</gene>
<feature type="chain" id="PRO_5041001547" description="Peroxidase" evidence="16">
    <location>
        <begin position="24"/>
        <end position="380"/>
    </location>
</feature>
<name>A0A0B2Q3F8_GLYSO</name>
<keyword evidence="13 16" id="KW-0106">Calcium</keyword>
<evidence type="ECO:0000256" key="4">
    <source>
        <dbReference type="ARBA" id="ARBA00022559"/>
    </source>
</evidence>
<evidence type="ECO:0000256" key="13">
    <source>
        <dbReference type="PIRSR" id="PIRSR600823-3"/>
    </source>
</evidence>
<keyword evidence="7 16" id="KW-0732">Signal</keyword>
<evidence type="ECO:0000313" key="21">
    <source>
        <dbReference type="Proteomes" id="UP000289340"/>
    </source>
</evidence>
<proteinExistence type="inferred from homology"/>
<dbReference type="EC" id="1.11.1.7" evidence="3 16"/>
<feature type="binding site" evidence="12">
    <location>
        <position position="215"/>
    </location>
    <ligand>
        <name>substrate</name>
    </ligand>
</feature>
<evidence type="ECO:0000256" key="12">
    <source>
        <dbReference type="PIRSR" id="PIRSR600823-2"/>
    </source>
</evidence>
<keyword evidence="6 13" id="KW-0479">Metal-binding</keyword>
<feature type="binding site" description="axial binding residue" evidence="13">
    <location>
        <position position="245"/>
    </location>
    <ligand>
        <name>heme b</name>
        <dbReference type="ChEBI" id="CHEBI:60344"/>
    </ligand>
    <ligandPart>
        <name>Fe</name>
        <dbReference type="ChEBI" id="CHEBI:18248"/>
    </ligandPart>
</feature>
<accession>A0A0B2Q3F8</accession>
<dbReference type="EMBL" id="KN661662">
    <property type="protein sequence ID" value="KHN14544.1"/>
    <property type="molecule type" value="Genomic_DNA"/>
</dbReference>
<comment type="function">
    <text evidence="16">Removal of H(2)O(2), oxidation of toxic reductants, biosynthesis and degradation of lignin, suberization, auxin catabolism, response to environmental stresses such as wounding, pathogen attack and oxidative stress.</text>
</comment>
<dbReference type="FunFam" id="1.10.420.10:FF:000007">
    <property type="entry name" value="Peroxidase"/>
    <property type="match status" value="1"/>
</dbReference>
<reference evidence="19" key="1">
    <citation type="submission" date="2014-07" db="EMBL/GenBank/DDBJ databases">
        <title>Identification of a novel salt tolerance gene in wild soybean by whole-genome sequencing.</title>
        <authorList>
            <person name="Lam H.-M."/>
            <person name="Qi X."/>
            <person name="Li M.-W."/>
            <person name="Liu X."/>
            <person name="Xie M."/>
            <person name="Ni M."/>
            <person name="Xu X."/>
        </authorList>
    </citation>
    <scope>NUCLEOTIDE SEQUENCE [LARGE SCALE GENOMIC DNA]</scope>
    <source>
        <tissue evidence="19">Root</tissue>
    </source>
</reference>
<evidence type="ECO:0000256" key="6">
    <source>
        <dbReference type="ARBA" id="ARBA00022723"/>
    </source>
</evidence>
<evidence type="ECO:0000259" key="18">
    <source>
        <dbReference type="PROSITE" id="PS50873"/>
    </source>
</evidence>
<keyword evidence="8 16" id="KW-0560">Oxidoreductase</keyword>
<evidence type="ECO:0000256" key="17">
    <source>
        <dbReference type="SAM" id="MobiDB-lite"/>
    </source>
</evidence>
<dbReference type="AlphaFoldDB" id="A0A0B2Q3F8"/>
<feature type="region of interest" description="Disordered" evidence="17">
    <location>
        <begin position="46"/>
        <end position="69"/>
    </location>
</feature>
<evidence type="ECO:0000256" key="9">
    <source>
        <dbReference type="ARBA" id="ARBA00023004"/>
    </source>
</evidence>
<evidence type="ECO:0000256" key="10">
    <source>
        <dbReference type="ARBA" id="ARBA00023157"/>
    </source>
</evidence>
<dbReference type="PANTHER" id="PTHR31517">
    <property type="match status" value="1"/>
</dbReference>
<dbReference type="GO" id="GO:0005576">
    <property type="term" value="C:extracellular region"/>
    <property type="evidence" value="ECO:0007669"/>
    <property type="project" value="UniProtKB-SubCell"/>
</dbReference>
<dbReference type="GO" id="GO:0140825">
    <property type="term" value="F:lactoperoxidase activity"/>
    <property type="evidence" value="ECO:0007669"/>
    <property type="project" value="UniProtKB-EC"/>
</dbReference>
<keyword evidence="10 15" id="KW-1015">Disulfide bond</keyword>
<feature type="signal peptide" evidence="16">
    <location>
        <begin position="1"/>
        <end position="23"/>
    </location>
</feature>
<comment type="subcellular location">
    <subcellularLocation>
        <location evidence="16">Secreted</location>
    </subcellularLocation>
</comment>
<keyword evidence="21" id="KW-1185">Reference proteome</keyword>
<organism evidence="19">
    <name type="scientific">Glycine soja</name>
    <name type="common">Wild soybean</name>
    <dbReference type="NCBI Taxonomy" id="3848"/>
    <lineage>
        <taxon>Eukaryota</taxon>
        <taxon>Viridiplantae</taxon>
        <taxon>Streptophyta</taxon>
        <taxon>Embryophyta</taxon>
        <taxon>Tracheophyta</taxon>
        <taxon>Spermatophyta</taxon>
        <taxon>Magnoliopsida</taxon>
        <taxon>eudicotyledons</taxon>
        <taxon>Gunneridae</taxon>
        <taxon>Pentapetalae</taxon>
        <taxon>rosids</taxon>
        <taxon>fabids</taxon>
        <taxon>Fabales</taxon>
        <taxon>Fabaceae</taxon>
        <taxon>Papilionoideae</taxon>
        <taxon>50 kb inversion clade</taxon>
        <taxon>NPAAA clade</taxon>
        <taxon>indigoferoid/millettioid clade</taxon>
        <taxon>Phaseoleae</taxon>
        <taxon>Glycine</taxon>
        <taxon>Glycine subgen. Soja</taxon>
    </lineage>
</organism>
<dbReference type="PROSITE" id="PS50873">
    <property type="entry name" value="PEROXIDASE_4"/>
    <property type="match status" value="1"/>
</dbReference>
<feature type="binding site" evidence="13">
    <location>
        <position position="117"/>
    </location>
    <ligand>
        <name>Ca(2+)</name>
        <dbReference type="ChEBI" id="CHEBI:29108"/>
        <label>1</label>
    </ligand>
</feature>
<evidence type="ECO:0000256" key="2">
    <source>
        <dbReference type="ARBA" id="ARBA00006873"/>
    </source>
</evidence>
<evidence type="ECO:0000256" key="5">
    <source>
        <dbReference type="ARBA" id="ARBA00022617"/>
    </source>
</evidence>
<keyword evidence="16" id="KW-0964">Secreted</keyword>
<evidence type="ECO:0000313" key="20">
    <source>
        <dbReference type="EMBL" id="RZC28175.1"/>
    </source>
</evidence>
<dbReference type="Proteomes" id="UP000289340">
    <property type="component" value="Chromosome 1"/>
</dbReference>
<comment type="cofactor">
    <cofactor evidence="13 16">
        <name>Ca(2+)</name>
        <dbReference type="ChEBI" id="CHEBI:29108"/>
    </cofactor>
    <text evidence="13 16">Binds 2 calcium ions per subunit.</text>
</comment>
<feature type="domain" description="Plant heme peroxidase family profile" evidence="18">
    <location>
        <begin position="75"/>
        <end position="380"/>
    </location>
</feature>
<dbReference type="Proteomes" id="UP000053555">
    <property type="component" value="Unassembled WGS sequence"/>
</dbReference>
<feature type="binding site" evidence="13">
    <location>
        <position position="139"/>
    </location>
    <ligand>
        <name>Ca(2+)</name>
        <dbReference type="ChEBI" id="CHEBI:29108"/>
        <label>1</label>
    </ligand>
</feature>
<dbReference type="Gramene" id="XM_028363142.1">
    <property type="protein sequence ID" value="XP_028218943.1"/>
    <property type="gene ID" value="LOC114400585"/>
</dbReference>
<dbReference type="PRINTS" id="PR00461">
    <property type="entry name" value="PLPEROXIDASE"/>
</dbReference>
<feature type="binding site" evidence="13">
    <location>
        <position position="126"/>
    </location>
    <ligand>
        <name>Ca(2+)</name>
        <dbReference type="ChEBI" id="CHEBI:29108"/>
        <label>1</label>
    </ligand>
</feature>
<dbReference type="GO" id="GO:0020037">
    <property type="term" value="F:heme binding"/>
    <property type="evidence" value="ECO:0007669"/>
    <property type="project" value="UniProtKB-UniRule"/>
</dbReference>
<dbReference type="Gene3D" id="1.10.420.10">
    <property type="entry name" value="Peroxidase, domain 2"/>
    <property type="match status" value="1"/>
</dbReference>
<dbReference type="InterPro" id="IPR019793">
    <property type="entry name" value="Peroxidases_heam-ligand_BS"/>
</dbReference>
<dbReference type="FunFam" id="1.10.520.10:FF:000023">
    <property type="entry name" value="Peroxidase"/>
    <property type="match status" value="1"/>
</dbReference>
<evidence type="ECO:0000256" key="14">
    <source>
        <dbReference type="PIRSR" id="PIRSR600823-4"/>
    </source>
</evidence>
<dbReference type="InterPro" id="IPR010255">
    <property type="entry name" value="Haem_peroxidase_sf"/>
</dbReference>
<comment type="similarity">
    <text evidence="2">Belongs to the peroxidase family. Ascorbate peroxidase subfamily.</text>
</comment>
<dbReference type="PROSITE" id="PS00435">
    <property type="entry name" value="PEROXIDASE_1"/>
    <property type="match status" value="1"/>
</dbReference>
<dbReference type="PANTHER" id="PTHR31517:SF84">
    <property type="entry name" value="PEROXIDASE"/>
    <property type="match status" value="1"/>
</dbReference>
<sequence length="380" mass="42323">MKMTRIFLTTLSLWLLVLAPSKAEEGFPDKLPSTFHSLFPFLGRQDDLNKPQKGPNDESQQQNVPQQAADQNPQILSQDFYIKTCPNAQKIVADALAKIVKTNPGALGNLLRLQFHDCFVNGCDASILLDYSPSGDAVEKSSMVNGLLLKGADMIDEIKLKLEEQCPQTVSCADTLAFTANEVMTMAGLAPQKPLGGRRDALVSLATAAETDNIPMPNWTMEQMVKLFNKKGFNIEEMVILLGAHSIGMAHCDLFIERAYNFQNTGKPDPSLTVEVLEELRKACPNLNTPKYRNPPVNFDATPTVLDNLFYKDMVERKRTLLITDSHILEDPRTLPIVQQFAHDASLFPRRFPEVMLKMSSLNVLTGNEGEVRKICRSTN</sequence>
<reference evidence="20 21" key="2">
    <citation type="submission" date="2018-09" db="EMBL/GenBank/DDBJ databases">
        <title>A high-quality reference genome of wild soybean provides a powerful tool to mine soybean genomes.</title>
        <authorList>
            <person name="Xie M."/>
            <person name="Chung C.Y.L."/>
            <person name="Li M.-W."/>
            <person name="Wong F.-L."/>
            <person name="Chan T.-F."/>
            <person name="Lam H.-M."/>
        </authorList>
    </citation>
    <scope>NUCLEOTIDE SEQUENCE [LARGE SCALE GENOMIC DNA]</scope>
    <source>
        <strain evidence="21">cv. W05</strain>
        <tissue evidence="20">Hypocotyl of etiolated seedlings</tissue>
    </source>
</reference>
<feature type="disulfide bond" evidence="15">
    <location>
        <begin position="118"/>
        <end position="123"/>
    </location>
</feature>
<feature type="binding site" evidence="13">
    <location>
        <position position="120"/>
    </location>
    <ligand>
        <name>Ca(2+)</name>
        <dbReference type="ChEBI" id="CHEBI:29108"/>
        <label>1</label>
    </ligand>
</feature>
<feature type="compositionally biased region" description="Low complexity" evidence="17">
    <location>
        <begin position="60"/>
        <end position="69"/>
    </location>
</feature>
<evidence type="ECO:0000256" key="3">
    <source>
        <dbReference type="ARBA" id="ARBA00012313"/>
    </source>
</evidence>
<feature type="active site" description="Proton acceptor" evidence="11">
    <location>
        <position position="116"/>
    </location>
</feature>
<dbReference type="SMR" id="A0A0B2Q3F8"/>
<dbReference type="CDD" id="cd00693">
    <property type="entry name" value="secretory_peroxidase"/>
    <property type="match status" value="1"/>
</dbReference>
<feature type="binding site" evidence="13">
    <location>
        <position position="302"/>
    </location>
    <ligand>
        <name>Ca(2+)</name>
        <dbReference type="ChEBI" id="CHEBI:29108"/>
        <label>2</label>
    </ligand>
</feature>
<keyword evidence="4 16" id="KW-0575">Peroxidase</keyword>
<dbReference type="Pfam" id="PF00141">
    <property type="entry name" value="peroxidase"/>
    <property type="match status" value="1"/>
</dbReference>
<dbReference type="SUPFAM" id="SSF48113">
    <property type="entry name" value="Heme-dependent peroxidases"/>
    <property type="match status" value="1"/>
</dbReference>
<feature type="disulfide bond" evidence="15">
    <location>
        <begin position="172"/>
        <end position="376"/>
    </location>
</feature>
<protein>
    <recommendedName>
        <fullName evidence="3 16">Peroxidase</fullName>
        <ecNumber evidence="3 16">1.11.1.7</ecNumber>
    </recommendedName>
</protein>
<feature type="binding site" evidence="13">
    <location>
        <position position="307"/>
    </location>
    <ligand>
        <name>Ca(2+)</name>
        <dbReference type="ChEBI" id="CHEBI:29108"/>
        <label>2</label>
    </ligand>
</feature>
<keyword evidence="9 13" id="KW-0408">Iron</keyword>
<dbReference type="InterPro" id="IPR000823">
    <property type="entry name" value="Peroxidase_pln"/>
</dbReference>
<evidence type="ECO:0000256" key="1">
    <source>
        <dbReference type="ARBA" id="ARBA00000189"/>
    </source>
</evidence>
<feature type="binding site" evidence="13">
    <location>
        <position position="124"/>
    </location>
    <ligand>
        <name>Ca(2+)</name>
        <dbReference type="ChEBI" id="CHEBI:29108"/>
        <label>1</label>
    </ligand>
</feature>
<comment type="similarity">
    <text evidence="16">Belongs to the peroxidase family. Classical plant (class III) peroxidase subfamily.</text>
</comment>
<feature type="binding site" evidence="13">
    <location>
        <position position="300"/>
    </location>
    <ligand>
        <name>Ca(2+)</name>
        <dbReference type="ChEBI" id="CHEBI:29108"/>
        <label>2</label>
    </ligand>
</feature>
<feature type="binding site" evidence="13">
    <location>
        <position position="122"/>
    </location>
    <ligand>
        <name>Ca(2+)</name>
        <dbReference type="ChEBI" id="CHEBI:29108"/>
        <label>1</label>
    </ligand>
</feature>